<name>A0A1F6T3K1_9PROT</name>
<dbReference type="AlphaFoldDB" id="A0A1F6T3K1"/>
<dbReference type="InterPro" id="IPR038249">
    <property type="entry name" value="PolIII_tau_V_sf"/>
</dbReference>
<protein>
    <recommendedName>
        <fullName evidence="2">DNA polymerase III tau subunit domain-containing protein</fullName>
    </recommendedName>
</protein>
<evidence type="ECO:0000313" key="4">
    <source>
        <dbReference type="Proteomes" id="UP000178379"/>
    </source>
</evidence>
<evidence type="ECO:0000313" key="3">
    <source>
        <dbReference type="EMBL" id="OGI39741.1"/>
    </source>
</evidence>
<accession>A0A1F6T3K1</accession>
<sequence length="130" mass="14493">MDGSEGLDWNGMIAAMNIGGFVRELANNLWLEKREDDSFHLVIDPSHTQLLNKERESSLRAALAALVGRDVRISIRTDKSGGETPAREKQRQKDERQQAAEQSILSDPNVKSLMDQLDARVNPASIRPKA</sequence>
<dbReference type="InterPro" id="IPR021029">
    <property type="entry name" value="DNA_pol_III_tau_dom-5"/>
</dbReference>
<dbReference type="GO" id="GO:0003887">
    <property type="term" value="F:DNA-directed DNA polymerase activity"/>
    <property type="evidence" value="ECO:0007669"/>
    <property type="project" value="InterPro"/>
</dbReference>
<feature type="region of interest" description="Disordered" evidence="1">
    <location>
        <begin position="76"/>
        <end position="130"/>
    </location>
</feature>
<dbReference type="Proteomes" id="UP000178379">
    <property type="component" value="Unassembled WGS sequence"/>
</dbReference>
<feature type="compositionally biased region" description="Basic and acidic residues" evidence="1">
    <location>
        <begin position="76"/>
        <end position="98"/>
    </location>
</feature>
<reference evidence="3 4" key="1">
    <citation type="journal article" date="2016" name="Nat. Commun.">
        <title>Thousands of microbial genomes shed light on interconnected biogeochemical processes in an aquifer system.</title>
        <authorList>
            <person name="Anantharaman K."/>
            <person name="Brown C.T."/>
            <person name="Hug L.A."/>
            <person name="Sharon I."/>
            <person name="Castelle C.J."/>
            <person name="Probst A.J."/>
            <person name="Thomas B.C."/>
            <person name="Singh A."/>
            <person name="Wilkins M.J."/>
            <person name="Karaoz U."/>
            <person name="Brodie E.L."/>
            <person name="Williams K.H."/>
            <person name="Hubbard S.S."/>
            <person name="Banfield J.F."/>
        </authorList>
    </citation>
    <scope>NUCLEOTIDE SEQUENCE [LARGE SCALE GENOMIC DNA]</scope>
</reference>
<evidence type="ECO:0000259" key="2">
    <source>
        <dbReference type="Pfam" id="PF12170"/>
    </source>
</evidence>
<feature type="domain" description="DNA polymerase III tau subunit" evidence="2">
    <location>
        <begin position="8"/>
        <end position="126"/>
    </location>
</feature>
<dbReference type="EMBL" id="MFSQ01000087">
    <property type="protein sequence ID" value="OGI39741.1"/>
    <property type="molecule type" value="Genomic_DNA"/>
</dbReference>
<evidence type="ECO:0000256" key="1">
    <source>
        <dbReference type="SAM" id="MobiDB-lite"/>
    </source>
</evidence>
<dbReference type="STRING" id="1817756.A2140_08465"/>
<comment type="caution">
    <text evidence="3">The sequence shown here is derived from an EMBL/GenBank/DDBJ whole genome shotgun (WGS) entry which is preliminary data.</text>
</comment>
<organism evidence="3 4">
    <name type="scientific">Candidatus Muproteobacteria bacterium RBG_16_62_13</name>
    <dbReference type="NCBI Taxonomy" id="1817756"/>
    <lineage>
        <taxon>Bacteria</taxon>
        <taxon>Pseudomonadati</taxon>
        <taxon>Pseudomonadota</taxon>
        <taxon>Candidatus Muproteobacteria</taxon>
    </lineage>
</organism>
<dbReference type="Gene3D" id="3.30.300.150">
    <property type="entry name" value="DNA polymerase III, tau subunit, domain V"/>
    <property type="match status" value="1"/>
</dbReference>
<dbReference type="Pfam" id="PF12170">
    <property type="entry name" value="DNA_pol3_tau_5"/>
    <property type="match status" value="1"/>
</dbReference>
<gene>
    <name evidence="3" type="ORF">A2140_08465</name>
</gene>
<proteinExistence type="predicted"/>